<gene>
    <name evidence="2" type="ORF">BD311DRAFT_753593</name>
</gene>
<protein>
    <submittedName>
        <fullName evidence="2">Uncharacterized protein</fullName>
    </submittedName>
</protein>
<feature type="chain" id="PRO_5020812819" evidence="1">
    <location>
        <begin position="24"/>
        <end position="53"/>
    </location>
</feature>
<dbReference type="Proteomes" id="UP000292957">
    <property type="component" value="Unassembled WGS sequence"/>
</dbReference>
<dbReference type="AlphaFoldDB" id="A0A4Q9MSZ2"/>
<organism evidence="2">
    <name type="scientific">Dichomitus squalens</name>
    <dbReference type="NCBI Taxonomy" id="114155"/>
    <lineage>
        <taxon>Eukaryota</taxon>
        <taxon>Fungi</taxon>
        <taxon>Dikarya</taxon>
        <taxon>Basidiomycota</taxon>
        <taxon>Agaricomycotina</taxon>
        <taxon>Agaricomycetes</taxon>
        <taxon>Polyporales</taxon>
        <taxon>Polyporaceae</taxon>
        <taxon>Dichomitus</taxon>
    </lineage>
</organism>
<proteinExistence type="predicted"/>
<sequence length="53" mass="5895">MPSYARHTYLALALCSSLAGCLPARHMSLSVKQATRLIDVSRGLHKIQFLRIV</sequence>
<feature type="signal peptide" evidence="1">
    <location>
        <begin position="1"/>
        <end position="23"/>
    </location>
</feature>
<evidence type="ECO:0000313" key="2">
    <source>
        <dbReference type="EMBL" id="TBU30984.1"/>
    </source>
</evidence>
<dbReference type="PROSITE" id="PS51257">
    <property type="entry name" value="PROKAR_LIPOPROTEIN"/>
    <property type="match status" value="1"/>
</dbReference>
<keyword evidence="1" id="KW-0732">Signal</keyword>
<reference evidence="2" key="1">
    <citation type="submission" date="2019-01" db="EMBL/GenBank/DDBJ databases">
        <title>Draft genome sequences of three monokaryotic isolates of the white-rot basidiomycete fungus Dichomitus squalens.</title>
        <authorList>
            <consortium name="DOE Joint Genome Institute"/>
            <person name="Lopez S.C."/>
            <person name="Andreopoulos B."/>
            <person name="Pangilinan J."/>
            <person name="Lipzen A."/>
            <person name="Riley R."/>
            <person name="Ahrendt S."/>
            <person name="Ng V."/>
            <person name="Barry K."/>
            <person name="Daum C."/>
            <person name="Grigoriev I.V."/>
            <person name="Hilden K.S."/>
            <person name="Makela M.R."/>
            <person name="de Vries R.P."/>
        </authorList>
    </citation>
    <scope>NUCLEOTIDE SEQUENCE [LARGE SCALE GENOMIC DNA]</scope>
    <source>
        <strain evidence="2">OM18370.1</strain>
    </source>
</reference>
<accession>A0A4Q9MSZ2</accession>
<evidence type="ECO:0000256" key="1">
    <source>
        <dbReference type="SAM" id="SignalP"/>
    </source>
</evidence>
<dbReference type="EMBL" id="ML143402">
    <property type="protein sequence ID" value="TBU30984.1"/>
    <property type="molecule type" value="Genomic_DNA"/>
</dbReference>
<name>A0A4Q9MSZ2_9APHY</name>